<dbReference type="Pfam" id="PF00300">
    <property type="entry name" value="His_Phos_1"/>
    <property type="match status" value="1"/>
</dbReference>
<dbReference type="Proteomes" id="UP001241758">
    <property type="component" value="Unassembled WGS sequence"/>
</dbReference>
<sequence>MGRLLLVRHGQASFGADDYDALSDLGVEQARVLGKSFAGRGIRPDLVLCGSLRRQRETAAGLLDGLGDPAVDVRADAGWDEFDFQHVVEVHRPAYRDRAVLAAELARSEQPARAFQEIFEAATGRWSSGGFDGEYTESYPAFRQRIAGALERAGELLREHRDIVAVSSGGPIAMAAALLTAGADAAAVWAALNRVAVNTGVTKLVSGRRGLWLSTYNEHTHVETEPRLLTYR</sequence>
<keyword evidence="1" id="KW-0378">Hydrolase</keyword>
<dbReference type="InterPro" id="IPR051021">
    <property type="entry name" value="Mito_Ser/Thr_phosphatase"/>
</dbReference>
<reference evidence="2 3" key="1">
    <citation type="submission" date="2023-05" db="EMBL/GenBank/DDBJ databases">
        <title>Actinoplanes sp. NEAU-A12 genome sequencing.</title>
        <authorList>
            <person name="Wang Z.-S."/>
        </authorList>
    </citation>
    <scope>NUCLEOTIDE SEQUENCE [LARGE SCALE GENOMIC DNA]</scope>
    <source>
        <strain evidence="2 3">NEAU-A12</strain>
    </source>
</reference>
<name>A0ABT6WIE2_9ACTN</name>
<evidence type="ECO:0000313" key="3">
    <source>
        <dbReference type="Proteomes" id="UP001241758"/>
    </source>
</evidence>
<protein>
    <submittedName>
        <fullName evidence="2">Histidine phosphatase family protein</fullName>
    </submittedName>
</protein>
<dbReference type="InterPro" id="IPR029033">
    <property type="entry name" value="His_PPase_superfam"/>
</dbReference>
<comment type="caution">
    <text evidence="2">The sequence shown here is derived from an EMBL/GenBank/DDBJ whole genome shotgun (WGS) entry which is preliminary data.</text>
</comment>
<dbReference type="SMART" id="SM00855">
    <property type="entry name" value="PGAM"/>
    <property type="match status" value="1"/>
</dbReference>
<gene>
    <name evidence="2" type="ORF">QLQ12_12960</name>
</gene>
<dbReference type="SUPFAM" id="SSF53254">
    <property type="entry name" value="Phosphoglycerate mutase-like"/>
    <property type="match status" value="1"/>
</dbReference>
<accession>A0ABT6WIE2</accession>
<dbReference type="PANTHER" id="PTHR20935:SF0">
    <property type="entry name" value="SERINE_THREONINE-PROTEIN PHOSPHATASE PGAM5, MITOCHONDRIAL"/>
    <property type="match status" value="1"/>
</dbReference>
<keyword evidence="3" id="KW-1185">Reference proteome</keyword>
<dbReference type="PANTHER" id="PTHR20935">
    <property type="entry name" value="PHOSPHOGLYCERATE MUTASE-RELATED"/>
    <property type="match status" value="1"/>
</dbReference>
<dbReference type="EMBL" id="JASCTH010000007">
    <property type="protein sequence ID" value="MDI6099506.1"/>
    <property type="molecule type" value="Genomic_DNA"/>
</dbReference>
<dbReference type="InterPro" id="IPR013078">
    <property type="entry name" value="His_Pase_superF_clade-1"/>
</dbReference>
<organism evidence="2 3">
    <name type="scientific">Actinoplanes sandaracinus</name>
    <dbReference type="NCBI Taxonomy" id="3045177"/>
    <lineage>
        <taxon>Bacteria</taxon>
        <taxon>Bacillati</taxon>
        <taxon>Actinomycetota</taxon>
        <taxon>Actinomycetes</taxon>
        <taxon>Micromonosporales</taxon>
        <taxon>Micromonosporaceae</taxon>
        <taxon>Actinoplanes</taxon>
    </lineage>
</organism>
<evidence type="ECO:0000256" key="1">
    <source>
        <dbReference type="ARBA" id="ARBA00022801"/>
    </source>
</evidence>
<dbReference type="CDD" id="cd07067">
    <property type="entry name" value="HP_PGM_like"/>
    <property type="match status" value="1"/>
</dbReference>
<dbReference type="Gene3D" id="3.40.50.1240">
    <property type="entry name" value="Phosphoglycerate mutase-like"/>
    <property type="match status" value="1"/>
</dbReference>
<dbReference type="RefSeq" id="WP_282759723.1">
    <property type="nucleotide sequence ID" value="NZ_JASCTH010000007.1"/>
</dbReference>
<proteinExistence type="predicted"/>
<evidence type="ECO:0000313" key="2">
    <source>
        <dbReference type="EMBL" id="MDI6099506.1"/>
    </source>
</evidence>